<keyword evidence="2" id="KW-1185">Reference proteome</keyword>
<protein>
    <submittedName>
        <fullName evidence="1">Uncharacterized protein</fullName>
    </submittedName>
</protein>
<reference evidence="2" key="1">
    <citation type="journal article" date="2014" name="Science">
        <title>The coffee genome provides insight into the convergent evolution of caffeine biosynthesis.</title>
        <authorList>
            <person name="Denoeud F."/>
            <person name="Carretero-Paulet L."/>
            <person name="Dereeper A."/>
            <person name="Droc G."/>
            <person name="Guyot R."/>
            <person name="Pietrella M."/>
            <person name="Zheng C."/>
            <person name="Alberti A."/>
            <person name="Anthony F."/>
            <person name="Aprea G."/>
            <person name="Aury J.M."/>
            <person name="Bento P."/>
            <person name="Bernard M."/>
            <person name="Bocs S."/>
            <person name="Campa C."/>
            <person name="Cenci A."/>
            <person name="Combes M.C."/>
            <person name="Crouzillat D."/>
            <person name="Da Silva C."/>
            <person name="Daddiego L."/>
            <person name="De Bellis F."/>
            <person name="Dussert S."/>
            <person name="Garsmeur O."/>
            <person name="Gayraud T."/>
            <person name="Guignon V."/>
            <person name="Jahn K."/>
            <person name="Jamilloux V."/>
            <person name="Joet T."/>
            <person name="Labadie K."/>
            <person name="Lan T."/>
            <person name="Leclercq J."/>
            <person name="Lepelley M."/>
            <person name="Leroy T."/>
            <person name="Li L.T."/>
            <person name="Librado P."/>
            <person name="Lopez L."/>
            <person name="Munoz A."/>
            <person name="Noel B."/>
            <person name="Pallavicini A."/>
            <person name="Perrotta G."/>
            <person name="Poncet V."/>
            <person name="Pot D."/>
            <person name="Priyono X."/>
            <person name="Rigoreau M."/>
            <person name="Rouard M."/>
            <person name="Rozas J."/>
            <person name="Tranchant-Dubreuil C."/>
            <person name="VanBuren R."/>
            <person name="Zhang Q."/>
            <person name="Andrade A.C."/>
            <person name="Argout X."/>
            <person name="Bertrand B."/>
            <person name="de Kochko A."/>
            <person name="Graziosi G."/>
            <person name="Henry R.J."/>
            <person name="Jayarama X."/>
            <person name="Ming R."/>
            <person name="Nagai C."/>
            <person name="Rounsley S."/>
            <person name="Sankoff D."/>
            <person name="Giuliano G."/>
            <person name="Albert V.A."/>
            <person name="Wincker P."/>
            <person name="Lashermes P."/>
        </authorList>
    </citation>
    <scope>NUCLEOTIDE SEQUENCE [LARGE SCALE GENOMIC DNA]</scope>
    <source>
        <strain evidence="2">cv. DH200-94</strain>
    </source>
</reference>
<evidence type="ECO:0000313" key="2">
    <source>
        <dbReference type="Proteomes" id="UP000295252"/>
    </source>
</evidence>
<dbReference type="Gramene" id="CDP16035">
    <property type="protein sequence ID" value="CDP16035"/>
    <property type="gene ID" value="GSCOC_T00017031001"/>
</dbReference>
<name>A0A068V5H8_COFCA</name>
<dbReference type="EMBL" id="HG739199">
    <property type="protein sequence ID" value="CDP16035.1"/>
    <property type="molecule type" value="Genomic_DNA"/>
</dbReference>
<dbReference type="InParanoid" id="A0A068V5H8"/>
<proteinExistence type="predicted"/>
<dbReference type="AlphaFoldDB" id="A0A068V5H8"/>
<dbReference type="Proteomes" id="UP000295252">
    <property type="component" value="Chromosome VII"/>
</dbReference>
<accession>A0A068V5H8</accession>
<organism evidence="1 2">
    <name type="scientific">Coffea canephora</name>
    <name type="common">Robusta coffee</name>
    <dbReference type="NCBI Taxonomy" id="49390"/>
    <lineage>
        <taxon>Eukaryota</taxon>
        <taxon>Viridiplantae</taxon>
        <taxon>Streptophyta</taxon>
        <taxon>Embryophyta</taxon>
        <taxon>Tracheophyta</taxon>
        <taxon>Spermatophyta</taxon>
        <taxon>Magnoliopsida</taxon>
        <taxon>eudicotyledons</taxon>
        <taxon>Gunneridae</taxon>
        <taxon>Pentapetalae</taxon>
        <taxon>asterids</taxon>
        <taxon>lamiids</taxon>
        <taxon>Gentianales</taxon>
        <taxon>Rubiaceae</taxon>
        <taxon>Ixoroideae</taxon>
        <taxon>Gardenieae complex</taxon>
        <taxon>Bertiereae - Coffeeae clade</taxon>
        <taxon>Coffeeae</taxon>
        <taxon>Coffea</taxon>
    </lineage>
</organism>
<gene>
    <name evidence="1" type="ORF">GSCOC_T00017031001</name>
</gene>
<evidence type="ECO:0000313" key="1">
    <source>
        <dbReference type="EMBL" id="CDP16035.1"/>
    </source>
</evidence>
<sequence length="149" mass="16687">MSIVSSIVLPIKLHFKLTNSIPIPFNSIYPSIHHEQLQPKTGSSGISLPSSTGTTTTPCTLNSPTASRISRQRCSSSLQFRSGTRQNYVQRRRRHLLCVLQLLFPLTTQNRRDDTTISSSARAISCTVASFFVCFQFMAWTSFTFNLIV</sequence>